<dbReference type="InterPro" id="IPR022634">
    <property type="entry name" value="DNA_polIII_beta_N"/>
</dbReference>
<dbReference type="InterPro" id="IPR001001">
    <property type="entry name" value="DNA_polIII_beta"/>
</dbReference>
<dbReference type="GO" id="GO:0003887">
    <property type="term" value="F:DNA-directed DNA polymerase activity"/>
    <property type="evidence" value="ECO:0007669"/>
    <property type="project" value="UniProtKB-UniRule"/>
</dbReference>
<comment type="caution">
    <text evidence="14">The sequence shown here is derived from an EMBL/GenBank/DDBJ whole genome shotgun (WGS) entry which is preliminary data.</text>
</comment>
<dbReference type="SMART" id="SM00480">
    <property type="entry name" value="POL3Bc"/>
    <property type="match status" value="1"/>
</dbReference>
<feature type="domain" description="DNA polymerase III beta sliding clamp N-terminal" evidence="11">
    <location>
        <begin position="1"/>
        <end position="119"/>
    </location>
</feature>
<keyword evidence="5 10" id="KW-0808">Transferase</keyword>
<dbReference type="Pfam" id="PF00712">
    <property type="entry name" value="DNA_pol3_beta"/>
    <property type="match status" value="1"/>
</dbReference>
<feature type="domain" description="DNA polymerase III beta sliding clamp central" evidence="12">
    <location>
        <begin position="132"/>
        <end position="245"/>
    </location>
</feature>
<keyword evidence="9" id="KW-0238">DNA-binding</keyword>
<dbReference type="SUPFAM" id="SSF55979">
    <property type="entry name" value="DNA clamp"/>
    <property type="match status" value="3"/>
</dbReference>
<evidence type="ECO:0000256" key="2">
    <source>
        <dbReference type="ARBA" id="ARBA00010752"/>
    </source>
</evidence>
<evidence type="ECO:0000259" key="13">
    <source>
        <dbReference type="Pfam" id="PF02768"/>
    </source>
</evidence>
<gene>
    <name evidence="14" type="ORF">ST44_09120</name>
</gene>
<evidence type="ECO:0000256" key="1">
    <source>
        <dbReference type="ARBA" id="ARBA00004496"/>
    </source>
</evidence>
<evidence type="ECO:0000259" key="11">
    <source>
        <dbReference type="Pfam" id="PF00712"/>
    </source>
</evidence>
<evidence type="ECO:0000259" key="12">
    <source>
        <dbReference type="Pfam" id="PF02767"/>
    </source>
</evidence>
<keyword evidence="7 10" id="KW-0235">DNA replication</keyword>
<dbReference type="InterPro" id="IPR022635">
    <property type="entry name" value="DNA_polIII_beta_C"/>
</dbReference>
<dbReference type="Proteomes" id="UP000032046">
    <property type="component" value="Unassembled WGS sequence"/>
</dbReference>
<keyword evidence="4 10" id="KW-0963">Cytoplasm</keyword>
<evidence type="ECO:0000313" key="15">
    <source>
        <dbReference type="Proteomes" id="UP000032046"/>
    </source>
</evidence>
<evidence type="ECO:0000256" key="5">
    <source>
        <dbReference type="ARBA" id="ARBA00022679"/>
    </source>
</evidence>
<dbReference type="Gene3D" id="3.70.10.10">
    <property type="match status" value="1"/>
</dbReference>
<dbReference type="GO" id="GO:0006271">
    <property type="term" value="P:DNA strand elongation involved in DNA replication"/>
    <property type="evidence" value="ECO:0007669"/>
    <property type="project" value="TreeGrafter"/>
</dbReference>
<evidence type="ECO:0000313" key="14">
    <source>
        <dbReference type="EMBL" id="KIP61547.1"/>
    </source>
</evidence>
<evidence type="ECO:0000256" key="10">
    <source>
        <dbReference type="PIRNR" id="PIRNR000804"/>
    </source>
</evidence>
<evidence type="ECO:0000256" key="3">
    <source>
        <dbReference type="ARBA" id="ARBA00021035"/>
    </source>
</evidence>
<sequence length="374" mass="40782">MRITLSCAVLSSRLLTLSKVLNSKNSLQILDCILFDVKDGVLTLTASDKENELTTSVELDEADSDGRFAISSRTIIDAVKDLPEQPVTLTVDLNTYSVSITFQNGGYTFTAQNADEFPMAQPVGDGATTITIPSGILADNISRTLFATANEEIRPVMNGLYFDLNQEALAIVASDGHKLVRNKILSITNEEPVSFILPKKPATLLKNALTHDDTPVEIRFDNLNAEVTFAAGNLKCRLIEGRYPNYNSVIPTDNPCQMTIDRRALLGSVKRILPFASESSQSIRLRLGIGQVEASSEDIDFATSAKETIVCDYNGTPMSIGFKGPSLVEILSSLTSDEVLMELADPSRPCLIFPSEQPEGQNILMLIMPMLLND</sequence>
<accession>A0A0D0HBK7</accession>
<keyword evidence="6 10" id="KW-0548">Nucleotidyltransferase</keyword>
<dbReference type="Pfam" id="PF02767">
    <property type="entry name" value="DNA_pol3_beta_2"/>
    <property type="match status" value="1"/>
</dbReference>
<evidence type="ECO:0000256" key="9">
    <source>
        <dbReference type="ARBA" id="ARBA00023125"/>
    </source>
</evidence>
<proteinExistence type="inferred from homology"/>
<dbReference type="GO" id="GO:0005737">
    <property type="term" value="C:cytoplasm"/>
    <property type="evidence" value="ECO:0007669"/>
    <property type="project" value="UniProtKB-SubCell"/>
</dbReference>
<dbReference type="InterPro" id="IPR046938">
    <property type="entry name" value="DNA_clamp_sf"/>
</dbReference>
<comment type="function">
    <text evidence="10">Confers DNA tethering and processivity to DNA polymerases and other proteins. Acts as a clamp, forming a ring around DNA (a reaction catalyzed by the clamp-loading complex) which diffuses in an ATP-independent manner freely and bidirectionally along dsDNA. Initially characterized for its ability to contact the catalytic subunit of DNA polymerase III (Pol III), a complex, multichain enzyme responsible for most of the replicative synthesis in bacteria; Pol III exhibits 3'-5' exonuclease proofreading activity. The beta chain is required for initiation of replication as well as for processivity of DNA replication.</text>
</comment>
<evidence type="ECO:0000256" key="8">
    <source>
        <dbReference type="ARBA" id="ARBA00022932"/>
    </source>
</evidence>
<organism evidence="14 15">
    <name type="scientific">Prevotella pectinovora</name>
    <dbReference type="NCBI Taxonomy" id="1602169"/>
    <lineage>
        <taxon>Bacteria</taxon>
        <taxon>Pseudomonadati</taxon>
        <taxon>Bacteroidota</taxon>
        <taxon>Bacteroidia</taxon>
        <taxon>Bacteroidales</taxon>
        <taxon>Prevotellaceae</taxon>
        <taxon>Prevotella</taxon>
    </lineage>
</organism>
<evidence type="ECO:0000256" key="6">
    <source>
        <dbReference type="ARBA" id="ARBA00022695"/>
    </source>
</evidence>
<keyword evidence="8 10" id="KW-0239">DNA-directed DNA polymerase</keyword>
<protein>
    <recommendedName>
        <fullName evidence="3 10">Beta sliding clamp</fullName>
    </recommendedName>
</protein>
<dbReference type="OrthoDB" id="8421503at2"/>
<dbReference type="Gene3D" id="3.10.150.10">
    <property type="entry name" value="DNA Polymerase III, subunit A, domain 2"/>
    <property type="match status" value="1"/>
</dbReference>
<dbReference type="Pfam" id="PF02768">
    <property type="entry name" value="DNA_pol3_beta_3"/>
    <property type="match status" value="1"/>
</dbReference>
<dbReference type="GO" id="GO:0008408">
    <property type="term" value="F:3'-5' exonuclease activity"/>
    <property type="evidence" value="ECO:0007669"/>
    <property type="project" value="InterPro"/>
</dbReference>
<dbReference type="InterPro" id="IPR022637">
    <property type="entry name" value="DNA_polIII_beta_cen"/>
</dbReference>
<dbReference type="GO" id="GO:0009360">
    <property type="term" value="C:DNA polymerase III complex"/>
    <property type="evidence" value="ECO:0007669"/>
    <property type="project" value="InterPro"/>
</dbReference>
<dbReference type="RefSeq" id="WP_042519615.1">
    <property type="nucleotide sequence ID" value="NZ_JALFDM010000007.1"/>
</dbReference>
<dbReference type="PIRSF" id="PIRSF000804">
    <property type="entry name" value="DNA_pol_III_b"/>
    <property type="match status" value="1"/>
</dbReference>
<dbReference type="PANTHER" id="PTHR30478:SF0">
    <property type="entry name" value="BETA SLIDING CLAMP"/>
    <property type="match status" value="1"/>
</dbReference>
<dbReference type="STRING" id="1602171.ST44_09120"/>
<dbReference type="GO" id="GO:0003677">
    <property type="term" value="F:DNA binding"/>
    <property type="evidence" value="ECO:0007669"/>
    <property type="project" value="UniProtKB-UniRule"/>
</dbReference>
<name>A0A0D0HBK7_9BACT</name>
<feature type="domain" description="DNA polymerase III beta sliding clamp C-terminal" evidence="13">
    <location>
        <begin position="248"/>
        <end position="370"/>
    </location>
</feature>
<dbReference type="PANTHER" id="PTHR30478">
    <property type="entry name" value="DNA POLYMERASE III SUBUNIT BETA"/>
    <property type="match status" value="1"/>
</dbReference>
<keyword evidence="15" id="KW-1185">Reference proteome</keyword>
<dbReference type="NCBIfam" id="TIGR00663">
    <property type="entry name" value="dnan"/>
    <property type="match status" value="1"/>
</dbReference>
<comment type="subcellular location">
    <subcellularLocation>
        <location evidence="1 10">Cytoplasm</location>
    </subcellularLocation>
</comment>
<dbReference type="AlphaFoldDB" id="A0A0D0HBK7"/>
<evidence type="ECO:0000256" key="4">
    <source>
        <dbReference type="ARBA" id="ARBA00022490"/>
    </source>
</evidence>
<dbReference type="EMBL" id="JXQK01000065">
    <property type="protein sequence ID" value="KIP61547.1"/>
    <property type="molecule type" value="Genomic_DNA"/>
</dbReference>
<evidence type="ECO:0000256" key="7">
    <source>
        <dbReference type="ARBA" id="ARBA00022705"/>
    </source>
</evidence>
<comment type="similarity">
    <text evidence="2 10">Belongs to the beta sliding clamp family.</text>
</comment>
<reference evidence="14 15" key="1">
    <citation type="submission" date="2015-01" db="EMBL/GenBank/DDBJ databases">
        <title>Comparative genomics of non-oral Prevotella species.</title>
        <authorList>
            <person name="Accetto T."/>
            <person name="Nograsek B."/>
            <person name="Avgustin G."/>
        </authorList>
    </citation>
    <scope>NUCLEOTIDE SEQUENCE [LARGE SCALE GENOMIC DNA]</scope>
    <source>
        <strain evidence="14 15">P5-119</strain>
    </source>
</reference>
<dbReference type="CDD" id="cd00140">
    <property type="entry name" value="beta_clamp"/>
    <property type="match status" value="1"/>
</dbReference>
<comment type="subunit">
    <text evidence="10">Forms a ring-shaped head-to-tail homodimer around DNA.</text>
</comment>